<evidence type="ECO:0000313" key="6">
    <source>
        <dbReference type="EMBL" id="OGH70625.1"/>
    </source>
</evidence>
<organism evidence="6 7">
    <name type="scientific">Candidatus Magasanikbacteria bacterium RIFCSPHIGHO2_01_FULL_47_8</name>
    <dbReference type="NCBI Taxonomy" id="1798673"/>
    <lineage>
        <taxon>Bacteria</taxon>
        <taxon>Candidatus Magasanikiibacteriota</taxon>
    </lineage>
</organism>
<dbReference type="AlphaFoldDB" id="A0A1F6MG46"/>
<dbReference type="InterPro" id="IPR028909">
    <property type="entry name" value="bL21-like"/>
</dbReference>
<dbReference type="InterPro" id="IPR001787">
    <property type="entry name" value="Ribosomal_bL21"/>
</dbReference>
<dbReference type="NCBIfam" id="TIGR00061">
    <property type="entry name" value="L21"/>
    <property type="match status" value="1"/>
</dbReference>
<evidence type="ECO:0000256" key="5">
    <source>
        <dbReference type="RuleBase" id="RU000562"/>
    </source>
</evidence>
<dbReference type="GO" id="GO:0003735">
    <property type="term" value="F:structural constituent of ribosome"/>
    <property type="evidence" value="ECO:0007669"/>
    <property type="project" value="InterPro"/>
</dbReference>
<dbReference type="PANTHER" id="PTHR21349:SF0">
    <property type="entry name" value="LARGE RIBOSOMAL SUBUNIT PROTEIN BL21M"/>
    <property type="match status" value="1"/>
</dbReference>
<evidence type="ECO:0000256" key="3">
    <source>
        <dbReference type="ARBA" id="ARBA00023274"/>
    </source>
</evidence>
<keyword evidence="4 5" id="KW-0699">rRNA-binding</keyword>
<dbReference type="GO" id="GO:0005840">
    <property type="term" value="C:ribosome"/>
    <property type="evidence" value="ECO:0007669"/>
    <property type="project" value="UniProtKB-KW"/>
</dbReference>
<protein>
    <recommendedName>
        <fullName evidence="4">Large ribosomal subunit protein bL21</fullName>
    </recommendedName>
</protein>
<dbReference type="SUPFAM" id="SSF141091">
    <property type="entry name" value="L21p-like"/>
    <property type="match status" value="1"/>
</dbReference>
<accession>A0A1F6MG46</accession>
<keyword evidence="2 4" id="KW-0689">Ribosomal protein</keyword>
<comment type="similarity">
    <text evidence="1 4 5">Belongs to the bacterial ribosomal protein bL21 family.</text>
</comment>
<dbReference type="Pfam" id="PF00829">
    <property type="entry name" value="Ribosomal_L21p"/>
    <property type="match status" value="1"/>
</dbReference>
<dbReference type="EMBL" id="MFPU01000004">
    <property type="protein sequence ID" value="OGH70625.1"/>
    <property type="molecule type" value="Genomic_DNA"/>
</dbReference>
<dbReference type="Proteomes" id="UP000177953">
    <property type="component" value="Unassembled WGS sequence"/>
</dbReference>
<dbReference type="InterPro" id="IPR036164">
    <property type="entry name" value="bL21-like_sf"/>
</dbReference>
<proteinExistence type="inferred from homology"/>
<sequence>MLAVIATGGKQYFVKTGDTLKVEKLVAEEGATIVFDKVLLTADDDGGNAKVGMPHIAGVTISATVLKQGKGRTIRVEKFKRKVRYHKVHGQRQRFTEVKIG</sequence>
<evidence type="ECO:0000256" key="4">
    <source>
        <dbReference type="HAMAP-Rule" id="MF_01363"/>
    </source>
</evidence>
<reference evidence="6 7" key="1">
    <citation type="journal article" date="2016" name="Nat. Commun.">
        <title>Thousands of microbial genomes shed light on interconnected biogeochemical processes in an aquifer system.</title>
        <authorList>
            <person name="Anantharaman K."/>
            <person name="Brown C.T."/>
            <person name="Hug L.A."/>
            <person name="Sharon I."/>
            <person name="Castelle C.J."/>
            <person name="Probst A.J."/>
            <person name="Thomas B.C."/>
            <person name="Singh A."/>
            <person name="Wilkins M.J."/>
            <person name="Karaoz U."/>
            <person name="Brodie E.L."/>
            <person name="Williams K.H."/>
            <person name="Hubbard S.S."/>
            <person name="Banfield J.F."/>
        </authorList>
    </citation>
    <scope>NUCLEOTIDE SEQUENCE [LARGE SCALE GENOMIC DNA]</scope>
</reference>
<dbReference type="GO" id="GO:0005737">
    <property type="term" value="C:cytoplasm"/>
    <property type="evidence" value="ECO:0007669"/>
    <property type="project" value="UniProtKB-ARBA"/>
</dbReference>
<keyword evidence="3 4" id="KW-0687">Ribonucleoprotein</keyword>
<dbReference type="PANTHER" id="PTHR21349">
    <property type="entry name" value="50S RIBOSOMAL PROTEIN L21"/>
    <property type="match status" value="1"/>
</dbReference>
<comment type="caution">
    <text evidence="6">The sequence shown here is derived from an EMBL/GenBank/DDBJ whole genome shotgun (WGS) entry which is preliminary data.</text>
</comment>
<dbReference type="GO" id="GO:1990904">
    <property type="term" value="C:ribonucleoprotein complex"/>
    <property type="evidence" value="ECO:0007669"/>
    <property type="project" value="UniProtKB-KW"/>
</dbReference>
<dbReference type="GO" id="GO:0019843">
    <property type="term" value="F:rRNA binding"/>
    <property type="evidence" value="ECO:0007669"/>
    <property type="project" value="UniProtKB-UniRule"/>
</dbReference>
<dbReference type="GO" id="GO:0006412">
    <property type="term" value="P:translation"/>
    <property type="evidence" value="ECO:0007669"/>
    <property type="project" value="UniProtKB-UniRule"/>
</dbReference>
<evidence type="ECO:0000256" key="2">
    <source>
        <dbReference type="ARBA" id="ARBA00022980"/>
    </source>
</evidence>
<keyword evidence="4 5" id="KW-0694">RNA-binding</keyword>
<dbReference type="HAMAP" id="MF_01363">
    <property type="entry name" value="Ribosomal_bL21"/>
    <property type="match status" value="1"/>
</dbReference>
<evidence type="ECO:0000313" key="7">
    <source>
        <dbReference type="Proteomes" id="UP000177953"/>
    </source>
</evidence>
<comment type="function">
    <text evidence="4 5">This protein binds to 23S rRNA in the presence of protein L20.</text>
</comment>
<name>A0A1F6MG46_9BACT</name>
<gene>
    <name evidence="4" type="primary">rplU</name>
    <name evidence="6" type="ORF">A2754_03255</name>
</gene>
<comment type="subunit">
    <text evidence="4">Part of the 50S ribosomal subunit. Contacts protein L20.</text>
</comment>
<evidence type="ECO:0000256" key="1">
    <source>
        <dbReference type="ARBA" id="ARBA00008563"/>
    </source>
</evidence>